<organism evidence="4 5">
    <name type="scientific">Leptospira wolffii</name>
    <dbReference type="NCBI Taxonomy" id="409998"/>
    <lineage>
        <taxon>Bacteria</taxon>
        <taxon>Pseudomonadati</taxon>
        <taxon>Spirochaetota</taxon>
        <taxon>Spirochaetia</taxon>
        <taxon>Leptospirales</taxon>
        <taxon>Leptospiraceae</taxon>
        <taxon>Leptospira</taxon>
    </lineage>
</organism>
<dbReference type="Pfam" id="PF04014">
    <property type="entry name" value="MazE_antitoxin"/>
    <property type="match status" value="1"/>
</dbReference>
<dbReference type="Gene3D" id="2.10.260.10">
    <property type="match status" value="1"/>
</dbReference>
<evidence type="ECO:0000259" key="3">
    <source>
        <dbReference type="PROSITE" id="PS51740"/>
    </source>
</evidence>
<accession>A0A2M9ZCH8</accession>
<dbReference type="NCBIfam" id="NF040493">
    <property type="entry name" value="TA_anti_VapB"/>
    <property type="match status" value="1"/>
</dbReference>
<dbReference type="GO" id="GO:0003677">
    <property type="term" value="F:DNA binding"/>
    <property type="evidence" value="ECO:0007669"/>
    <property type="project" value="UniProtKB-UniRule"/>
</dbReference>
<protein>
    <submittedName>
        <fullName evidence="4">AbrB/MazE/SpoVT family DNA-binding domain-containing protein</fullName>
    </submittedName>
</protein>
<dbReference type="InterPro" id="IPR037914">
    <property type="entry name" value="SpoVT-AbrB_sf"/>
</dbReference>
<dbReference type="InterPro" id="IPR007159">
    <property type="entry name" value="SpoVT-AbrB_dom"/>
</dbReference>
<dbReference type="SUPFAM" id="SSF89447">
    <property type="entry name" value="AbrB/MazE/MraZ-like"/>
    <property type="match status" value="1"/>
</dbReference>
<feature type="domain" description="SpoVT-AbrB" evidence="3">
    <location>
        <begin position="4"/>
        <end position="44"/>
    </location>
</feature>
<sequence>MQTAKLFINGRSQAVRLPKEFQFKGDDVFIQKVGEAVILVPKNKAWNVFLDGLNSFSDDFLKEGRETLSESERESL</sequence>
<name>A0A2M9ZCH8_9LEPT</name>
<evidence type="ECO:0000313" key="5">
    <source>
        <dbReference type="Proteomes" id="UP000231912"/>
    </source>
</evidence>
<dbReference type="AlphaFoldDB" id="A0A2M9ZCH8"/>
<evidence type="ECO:0000313" key="4">
    <source>
        <dbReference type="EMBL" id="PJZ66074.1"/>
    </source>
</evidence>
<dbReference type="InterPro" id="IPR047976">
    <property type="entry name" value="Anti_VapB2-like"/>
</dbReference>
<dbReference type="PANTHER" id="PTHR37550">
    <property type="entry name" value="ANTITOXIN VAPB1"/>
    <property type="match status" value="1"/>
</dbReference>
<dbReference type="PROSITE" id="PS51740">
    <property type="entry name" value="SPOVT_ABRB"/>
    <property type="match status" value="1"/>
</dbReference>
<comment type="similarity">
    <text evidence="1">Belongs to the VapB family.</text>
</comment>
<keyword evidence="2 4" id="KW-0238">DNA-binding</keyword>
<dbReference type="InterPro" id="IPR051734">
    <property type="entry name" value="VapB_TA_antitoxins"/>
</dbReference>
<reference evidence="4 5" key="1">
    <citation type="submission" date="2017-07" db="EMBL/GenBank/DDBJ databases">
        <title>Leptospira spp. isolated from tropical soils.</title>
        <authorList>
            <person name="Thibeaux R."/>
            <person name="Iraola G."/>
            <person name="Ferres I."/>
            <person name="Bierque E."/>
            <person name="Girault D."/>
            <person name="Soupe-Gilbert M.-E."/>
            <person name="Picardeau M."/>
            <person name="Goarant C."/>
        </authorList>
    </citation>
    <scope>NUCLEOTIDE SEQUENCE [LARGE SCALE GENOMIC DNA]</scope>
    <source>
        <strain evidence="4 5">FH2-C-A2</strain>
    </source>
</reference>
<proteinExistence type="inferred from homology"/>
<dbReference type="RefSeq" id="WP_100758705.1">
    <property type="nucleotide sequence ID" value="NZ_NPDT01000003.1"/>
</dbReference>
<dbReference type="EMBL" id="NPDT01000003">
    <property type="protein sequence ID" value="PJZ66074.1"/>
    <property type="molecule type" value="Genomic_DNA"/>
</dbReference>
<evidence type="ECO:0000256" key="2">
    <source>
        <dbReference type="PROSITE-ProRule" id="PRU01076"/>
    </source>
</evidence>
<comment type="caution">
    <text evidence="4">The sequence shown here is derived from an EMBL/GenBank/DDBJ whole genome shotgun (WGS) entry which is preliminary data.</text>
</comment>
<gene>
    <name evidence="4" type="ORF">CH371_09600</name>
</gene>
<dbReference type="PANTHER" id="PTHR37550:SF3">
    <property type="entry name" value="ANTITOXIN VAPB1"/>
    <property type="match status" value="1"/>
</dbReference>
<dbReference type="Proteomes" id="UP000231912">
    <property type="component" value="Unassembled WGS sequence"/>
</dbReference>
<evidence type="ECO:0000256" key="1">
    <source>
        <dbReference type="ARBA" id="ARBA00007924"/>
    </source>
</evidence>
<dbReference type="SMART" id="SM00966">
    <property type="entry name" value="SpoVT_AbrB"/>
    <property type="match status" value="1"/>
</dbReference>